<sequence>MGRAGALHRAEFMQQRHSKCWPRLDPGCTSSLGGRTSSWRVGGASYSTMLCGIAWAHSVNRPRRSDPNTSPDHSIGRSDGRCVQRAGTWVELVLPVRKFCVTVPEHCVVLVYQVSDLSAWDLVVVIVAQKVKDACIEDERQNRAPHLPAGLLIAAMIQVGSSHVS</sequence>
<proteinExistence type="predicted"/>
<gene>
    <name evidence="1" type="ORF">F511_06292</name>
</gene>
<organism evidence="1 2">
    <name type="scientific">Dorcoceras hygrometricum</name>
    <dbReference type="NCBI Taxonomy" id="472368"/>
    <lineage>
        <taxon>Eukaryota</taxon>
        <taxon>Viridiplantae</taxon>
        <taxon>Streptophyta</taxon>
        <taxon>Embryophyta</taxon>
        <taxon>Tracheophyta</taxon>
        <taxon>Spermatophyta</taxon>
        <taxon>Magnoliopsida</taxon>
        <taxon>eudicotyledons</taxon>
        <taxon>Gunneridae</taxon>
        <taxon>Pentapetalae</taxon>
        <taxon>asterids</taxon>
        <taxon>lamiids</taxon>
        <taxon>Lamiales</taxon>
        <taxon>Gesneriaceae</taxon>
        <taxon>Didymocarpoideae</taxon>
        <taxon>Trichosporeae</taxon>
        <taxon>Loxocarpinae</taxon>
        <taxon>Dorcoceras</taxon>
    </lineage>
</organism>
<reference evidence="1 2" key="1">
    <citation type="journal article" date="2015" name="Proc. Natl. Acad. Sci. U.S.A.">
        <title>The resurrection genome of Boea hygrometrica: A blueprint for survival of dehydration.</title>
        <authorList>
            <person name="Xiao L."/>
            <person name="Yang G."/>
            <person name="Zhang L."/>
            <person name="Yang X."/>
            <person name="Zhao S."/>
            <person name="Ji Z."/>
            <person name="Zhou Q."/>
            <person name="Hu M."/>
            <person name="Wang Y."/>
            <person name="Chen M."/>
            <person name="Xu Y."/>
            <person name="Jin H."/>
            <person name="Xiao X."/>
            <person name="Hu G."/>
            <person name="Bao F."/>
            <person name="Hu Y."/>
            <person name="Wan P."/>
            <person name="Li L."/>
            <person name="Deng X."/>
            <person name="Kuang T."/>
            <person name="Xiang C."/>
            <person name="Zhu J.K."/>
            <person name="Oliver M.J."/>
            <person name="He Y."/>
        </authorList>
    </citation>
    <scope>NUCLEOTIDE SEQUENCE [LARGE SCALE GENOMIC DNA]</scope>
    <source>
        <strain evidence="2">cv. XS01</strain>
    </source>
</reference>
<accession>A0A2Z7AKP5</accession>
<dbReference type="Proteomes" id="UP000250235">
    <property type="component" value="Unassembled WGS sequence"/>
</dbReference>
<dbReference type="AlphaFoldDB" id="A0A2Z7AKP5"/>
<evidence type="ECO:0000313" key="2">
    <source>
        <dbReference type="Proteomes" id="UP000250235"/>
    </source>
</evidence>
<dbReference type="OrthoDB" id="928892at2759"/>
<protein>
    <submittedName>
        <fullName evidence="1">Thioredoxin superfamily protein</fullName>
    </submittedName>
</protein>
<evidence type="ECO:0000313" key="1">
    <source>
        <dbReference type="EMBL" id="KZV19761.1"/>
    </source>
</evidence>
<name>A0A2Z7AKP5_9LAMI</name>
<keyword evidence="2" id="KW-1185">Reference proteome</keyword>
<dbReference type="EMBL" id="KV016295">
    <property type="protein sequence ID" value="KZV19761.1"/>
    <property type="molecule type" value="Genomic_DNA"/>
</dbReference>